<proteinExistence type="predicted"/>
<name>A0ACB7YJM4_9ERIC</name>
<comment type="caution">
    <text evidence="1">The sequence shown here is derived from an EMBL/GenBank/DDBJ whole genome shotgun (WGS) entry which is preliminary data.</text>
</comment>
<reference evidence="1 2" key="1">
    <citation type="journal article" date="2021" name="Hortic Res">
        <title>High-quality reference genome and annotation aids understanding of berry development for evergreen blueberry (Vaccinium darrowii).</title>
        <authorList>
            <person name="Yu J."/>
            <person name="Hulse-Kemp A.M."/>
            <person name="Babiker E."/>
            <person name="Staton M."/>
        </authorList>
    </citation>
    <scope>NUCLEOTIDE SEQUENCE [LARGE SCALE GENOMIC DNA]</scope>
    <source>
        <strain evidence="2">cv. NJ 8807/NJ 8810</strain>
        <tissue evidence="1">Young leaf</tissue>
    </source>
</reference>
<dbReference type="Proteomes" id="UP000828048">
    <property type="component" value="Chromosome 11"/>
</dbReference>
<accession>A0ACB7YJM4</accession>
<protein>
    <submittedName>
        <fullName evidence="1">Uncharacterized protein</fullName>
    </submittedName>
</protein>
<organism evidence="1 2">
    <name type="scientific">Vaccinium darrowii</name>
    <dbReference type="NCBI Taxonomy" id="229202"/>
    <lineage>
        <taxon>Eukaryota</taxon>
        <taxon>Viridiplantae</taxon>
        <taxon>Streptophyta</taxon>
        <taxon>Embryophyta</taxon>
        <taxon>Tracheophyta</taxon>
        <taxon>Spermatophyta</taxon>
        <taxon>Magnoliopsida</taxon>
        <taxon>eudicotyledons</taxon>
        <taxon>Gunneridae</taxon>
        <taxon>Pentapetalae</taxon>
        <taxon>asterids</taxon>
        <taxon>Ericales</taxon>
        <taxon>Ericaceae</taxon>
        <taxon>Vaccinioideae</taxon>
        <taxon>Vaccinieae</taxon>
        <taxon>Vaccinium</taxon>
    </lineage>
</organism>
<dbReference type="EMBL" id="CM037161">
    <property type="protein sequence ID" value="KAH7853796.1"/>
    <property type="molecule type" value="Genomic_DNA"/>
</dbReference>
<gene>
    <name evidence="1" type="ORF">Vadar_006716</name>
</gene>
<evidence type="ECO:0000313" key="1">
    <source>
        <dbReference type="EMBL" id="KAH7853796.1"/>
    </source>
</evidence>
<keyword evidence="2" id="KW-1185">Reference proteome</keyword>
<evidence type="ECO:0000313" key="2">
    <source>
        <dbReference type="Proteomes" id="UP000828048"/>
    </source>
</evidence>
<sequence length="332" mass="38691">MRDLIEEEEGVIRVSELENVNKIKKLLMMSVNGTIHIHALRLIRRELGLPKDFLESILRKYASEFRLVDLEIVGLIDRGKEELGKAEVCVSWHKQPELSKMGVAEVEKWREREYREKWLSEFETKYAFLINLPTGFKIEAGYRERLRNWQRLPYVKPYERKEVVRVRTCGGSERFEKRAVGILHEILCLTVEKMVGVDRLVHFRKDLGIEVNLREVILKHPGIFYLSTKGNAQTVFLREAYSKGCLIVPNQIYAVRRKILDLILMGRRNTKELRSQNTIKDESHSLVHNENEQGTTDGDWVIPLLNNFKDQSSADELSKICATSQKELNELS</sequence>